<gene>
    <name evidence="10" type="primary">flgK</name>
    <name evidence="10" type="ORF">ERS686654_01515</name>
</gene>
<keyword evidence="11" id="KW-1185">Reference proteome</keyword>
<dbReference type="EMBL" id="FAVB01000003">
    <property type="protein sequence ID" value="CUU84283.1"/>
    <property type="molecule type" value="Genomic_DNA"/>
</dbReference>
<keyword evidence="5" id="KW-0964">Secreted</keyword>
<dbReference type="SUPFAM" id="SSF64518">
    <property type="entry name" value="Phase 1 flagellin"/>
    <property type="match status" value="1"/>
</dbReference>
<evidence type="ECO:0000256" key="3">
    <source>
        <dbReference type="ARBA" id="ARBA00009677"/>
    </source>
</evidence>
<keyword evidence="7" id="KW-0175">Coiled coil</keyword>
<feature type="domain" description="Flagellar basal-body/hook protein C-terminal" evidence="8">
    <location>
        <begin position="572"/>
        <end position="615"/>
    </location>
</feature>
<dbReference type="AlphaFoldDB" id="A0A0S4SD14"/>
<dbReference type="GO" id="GO:0044780">
    <property type="term" value="P:bacterial-type flagellum assembly"/>
    <property type="evidence" value="ECO:0007669"/>
    <property type="project" value="InterPro"/>
</dbReference>
<feature type="coiled-coil region" evidence="7">
    <location>
        <begin position="165"/>
        <end position="217"/>
    </location>
</feature>
<evidence type="ECO:0000313" key="10">
    <source>
        <dbReference type="EMBL" id="CUU84283.1"/>
    </source>
</evidence>
<evidence type="ECO:0000313" key="11">
    <source>
        <dbReference type="Proteomes" id="UP000052237"/>
    </source>
</evidence>
<dbReference type="PANTHER" id="PTHR30033">
    <property type="entry name" value="FLAGELLAR HOOK-ASSOCIATED PROTEIN 1"/>
    <property type="match status" value="1"/>
</dbReference>
<dbReference type="PRINTS" id="PR01005">
    <property type="entry name" value="FLGHOOKAP1"/>
</dbReference>
<evidence type="ECO:0000256" key="5">
    <source>
        <dbReference type="ARBA" id="ARBA00022525"/>
    </source>
</evidence>
<comment type="caution">
    <text evidence="10">The sequence shown here is derived from an EMBL/GenBank/DDBJ whole genome shotgun (WGS) entry which is preliminary data.</text>
</comment>
<comment type="similarity">
    <text evidence="3">Belongs to the flagella basal body rod proteins family.</text>
</comment>
<keyword evidence="10" id="KW-0969">Cilium</keyword>
<keyword evidence="10" id="KW-0966">Cell projection</keyword>
<keyword evidence="10" id="KW-0282">Flagellum</keyword>
<dbReference type="InterPro" id="IPR010930">
    <property type="entry name" value="Flg_bb/hook_C_dom"/>
</dbReference>
<feature type="domain" description="Flagellar hook-associated protein FlgK helical" evidence="9">
    <location>
        <begin position="95"/>
        <end position="339"/>
    </location>
</feature>
<proteinExistence type="inferred from homology"/>
<evidence type="ECO:0000256" key="4">
    <source>
        <dbReference type="ARBA" id="ARBA00016244"/>
    </source>
</evidence>
<evidence type="ECO:0000256" key="6">
    <source>
        <dbReference type="ARBA" id="ARBA00023143"/>
    </source>
</evidence>
<dbReference type="InterPro" id="IPR053927">
    <property type="entry name" value="FlgK_helical"/>
</dbReference>
<evidence type="ECO:0000259" key="9">
    <source>
        <dbReference type="Pfam" id="PF22638"/>
    </source>
</evidence>
<dbReference type="NCBIfam" id="TIGR02492">
    <property type="entry name" value="flgK_ends"/>
    <property type="match status" value="1"/>
</dbReference>
<name>A0A0S4SD14_CAMHY</name>
<organism evidence="10 11">
    <name type="scientific">Campylobacter hyointestinalis subsp. hyointestinalis</name>
    <dbReference type="NCBI Taxonomy" id="91352"/>
    <lineage>
        <taxon>Bacteria</taxon>
        <taxon>Pseudomonadati</taxon>
        <taxon>Campylobacterota</taxon>
        <taxon>Epsilonproteobacteria</taxon>
        <taxon>Campylobacterales</taxon>
        <taxon>Campylobacteraceae</taxon>
        <taxon>Campylobacter</taxon>
    </lineage>
</organism>
<accession>A0A0S4SD14</accession>
<dbReference type="Proteomes" id="UP000052237">
    <property type="component" value="Unassembled WGS sequence"/>
</dbReference>
<evidence type="ECO:0000256" key="1">
    <source>
        <dbReference type="ARBA" id="ARBA00004365"/>
    </source>
</evidence>
<dbReference type="PANTHER" id="PTHR30033:SF1">
    <property type="entry name" value="FLAGELLAR HOOK-ASSOCIATED PROTEIN 1"/>
    <property type="match status" value="1"/>
</dbReference>
<dbReference type="GO" id="GO:0009424">
    <property type="term" value="C:bacterial-type flagellum hook"/>
    <property type="evidence" value="ECO:0007669"/>
    <property type="project" value="InterPro"/>
</dbReference>
<comment type="subcellular location">
    <subcellularLocation>
        <location evidence="1">Bacterial flagellum</location>
    </subcellularLocation>
    <subcellularLocation>
        <location evidence="2">Secreted</location>
    </subcellularLocation>
</comment>
<dbReference type="Pfam" id="PF06429">
    <property type="entry name" value="Flg_bbr_C"/>
    <property type="match status" value="1"/>
</dbReference>
<dbReference type="InterPro" id="IPR002371">
    <property type="entry name" value="FlgK"/>
</dbReference>
<evidence type="ECO:0000259" key="8">
    <source>
        <dbReference type="Pfam" id="PF06429"/>
    </source>
</evidence>
<evidence type="ECO:0000256" key="7">
    <source>
        <dbReference type="SAM" id="Coils"/>
    </source>
</evidence>
<dbReference type="Pfam" id="PF22638">
    <property type="entry name" value="FlgK_D1"/>
    <property type="match status" value="1"/>
</dbReference>
<reference evidence="10 11" key="1">
    <citation type="submission" date="2015-11" db="EMBL/GenBank/DDBJ databases">
        <authorList>
            <consortium name="Pathogen Informatics"/>
        </authorList>
    </citation>
    <scope>NUCLEOTIDE SEQUENCE [LARGE SCALE GENOMIC DNA]</scope>
    <source>
        <strain evidence="10 11">006A-0059</strain>
    </source>
</reference>
<dbReference type="GO" id="GO:0005576">
    <property type="term" value="C:extracellular region"/>
    <property type="evidence" value="ECO:0007669"/>
    <property type="project" value="UniProtKB-SubCell"/>
</dbReference>
<keyword evidence="6" id="KW-0975">Bacterial flagellum</keyword>
<dbReference type="GO" id="GO:0005198">
    <property type="term" value="F:structural molecule activity"/>
    <property type="evidence" value="ECO:0007669"/>
    <property type="project" value="InterPro"/>
</dbReference>
<protein>
    <recommendedName>
        <fullName evidence="4">Flagellar hook-associated protein 1</fullName>
    </recommendedName>
</protein>
<evidence type="ECO:0000256" key="2">
    <source>
        <dbReference type="ARBA" id="ARBA00004613"/>
    </source>
</evidence>
<sequence>MGIFDSLYTGVSGLGAAQIQIQVTGQNITNVNSDYYTRQRVVQSAREPFHSTPGDIGLGVKVDTIIRIHDEFTFDRLKTATSNLENTTYKQQVLQEIAQRFPDLQDTGLIKDMENYFGAWNDFASHPYESSQKTNLLNLTQTLTSRINDTANQLEKVHVTVNDQVKTTVDEINRLGEQIAKLNAQIQTVESNGINHANDLRDKRDQLELTMSKLVNISTFKNELYSDSTVSGTLTDQGKNYNLNISGITLVDGVTFHPLKLESNKNEYGFSDIFYELNDETRANMSSKITGGKLGAILDLRGRYSDENGNMTDGMITEFRNNLDAFAKTLIEQTNNIYASSAQDKMSTSDIPGMRDNATLQNIDKNIKSGSFDVLIYNASGEVVAKKTININQSTTMNDTKQGNSIIGDFNANTDDNGDNNLNNDVNDYFVANFSYDEKSKTGSFSFTPKYSSGEYKIAIEDNGTNFAGVFGLSKFFEGDDAASIRIESSLAKDSSKIQGNKAPINGDNSMANAMVNLQNLKLDFTSKNGVTKTETISGYYRYLTTDIAAKTESVNSINSTNTSLYKSVYSEFQSISGVNIDEELSNLIKFQSSYGAAAKIITTVEKMLETLIGLKQ</sequence>
<dbReference type="RefSeq" id="WP_059432003.1">
    <property type="nucleotide sequence ID" value="NZ_FAUU01000004.1"/>
</dbReference>